<dbReference type="AlphaFoldDB" id="A0AAD2D9X3"/>
<accession>A0AAD2D9X3</accession>
<gene>
    <name evidence="2" type="ORF">ECRASSUSDP1_LOCUS26490</name>
</gene>
<sequence>MGSAFSCCKPSQDPTEDESRRNTISSGRSLRSHQSEILGVAKIEASASFQKEDSEEGEKSRKRRKIKQKSVSYAGSVEEVRMEEREYTSLVKKELDKGDKESQVSIDRHERDCPDIVDSSQESGKISELHGETNHISEKSQTQEQRDNHQSSHNLEAKIDIAHNAEDQPNLYQESNLKPRTDSKSSIKDNYDVLSQRSEVEEIKEPDYLSLSENPPQSTDETTPELELSLPKIASKLIPQEDLCKELSISYYTQSAFYTRVVNPWDQILFDQTTELIIDLSNPAHLALINKINTRLPDLDTLVIKNIPASKKRAVKRFLRIGFPKSLKRFWFNDASKLDSIDSYMRDLMSVCWRVTEEVSLSNFEINEKTIVPLICTNKNKIMFTLYGCKLVISEIPNFGNSLSRSTLQDLNLAYTWFDSEFDSIRYLNFNDLIYGLARSKSFKSNLKTISLWTSDINNTQGLDIAKARETLKKQGFDDLEIFTHQQENEHEYEYEYEQDYEKDQDFNY</sequence>
<reference evidence="2" key="1">
    <citation type="submission" date="2023-07" db="EMBL/GenBank/DDBJ databases">
        <authorList>
            <consortium name="AG Swart"/>
            <person name="Singh M."/>
            <person name="Singh A."/>
            <person name="Seah K."/>
            <person name="Emmerich C."/>
        </authorList>
    </citation>
    <scope>NUCLEOTIDE SEQUENCE</scope>
    <source>
        <strain evidence="2">DP1</strain>
    </source>
</reference>
<feature type="compositionally biased region" description="Basic and acidic residues" evidence="1">
    <location>
        <begin position="198"/>
        <end position="207"/>
    </location>
</feature>
<feature type="region of interest" description="Disordered" evidence="1">
    <location>
        <begin position="1"/>
        <end position="225"/>
    </location>
</feature>
<comment type="caution">
    <text evidence="2">The sequence shown here is derived from an EMBL/GenBank/DDBJ whole genome shotgun (WGS) entry which is preliminary data.</text>
</comment>
<dbReference type="Proteomes" id="UP001295684">
    <property type="component" value="Unassembled WGS sequence"/>
</dbReference>
<keyword evidence="3" id="KW-1185">Reference proteome</keyword>
<evidence type="ECO:0000313" key="3">
    <source>
        <dbReference type="Proteomes" id="UP001295684"/>
    </source>
</evidence>
<evidence type="ECO:0000256" key="1">
    <source>
        <dbReference type="SAM" id="MobiDB-lite"/>
    </source>
</evidence>
<evidence type="ECO:0000313" key="2">
    <source>
        <dbReference type="EMBL" id="CAI2384950.1"/>
    </source>
</evidence>
<feature type="compositionally biased region" description="Polar residues" evidence="1">
    <location>
        <begin position="211"/>
        <end position="221"/>
    </location>
</feature>
<dbReference type="EMBL" id="CAMPGE010027306">
    <property type="protein sequence ID" value="CAI2384950.1"/>
    <property type="molecule type" value="Genomic_DNA"/>
</dbReference>
<name>A0AAD2D9X3_EUPCR</name>
<feature type="compositionally biased region" description="Basic and acidic residues" evidence="1">
    <location>
        <begin position="144"/>
        <end position="166"/>
    </location>
</feature>
<dbReference type="SUPFAM" id="SSF52047">
    <property type="entry name" value="RNI-like"/>
    <property type="match status" value="1"/>
</dbReference>
<proteinExistence type="predicted"/>
<protein>
    <submittedName>
        <fullName evidence="2">Uncharacterized protein</fullName>
    </submittedName>
</protein>
<feature type="compositionally biased region" description="Basic and acidic residues" evidence="1">
    <location>
        <begin position="177"/>
        <end position="191"/>
    </location>
</feature>
<organism evidence="2 3">
    <name type="scientific">Euplotes crassus</name>
    <dbReference type="NCBI Taxonomy" id="5936"/>
    <lineage>
        <taxon>Eukaryota</taxon>
        <taxon>Sar</taxon>
        <taxon>Alveolata</taxon>
        <taxon>Ciliophora</taxon>
        <taxon>Intramacronucleata</taxon>
        <taxon>Spirotrichea</taxon>
        <taxon>Hypotrichia</taxon>
        <taxon>Euplotida</taxon>
        <taxon>Euplotidae</taxon>
        <taxon>Moneuplotes</taxon>
    </lineage>
</organism>
<feature type="compositionally biased region" description="Basic and acidic residues" evidence="1">
    <location>
        <begin position="125"/>
        <end position="138"/>
    </location>
</feature>
<feature type="compositionally biased region" description="Basic and acidic residues" evidence="1">
    <location>
        <begin position="78"/>
        <end position="114"/>
    </location>
</feature>